<proteinExistence type="predicted"/>
<protein>
    <submittedName>
        <fullName evidence="2">Putative phage protein (TIGR02218 family)</fullName>
    </submittedName>
</protein>
<organism evidence="2 3">
    <name type="scientific">Amaricoccus macauensis</name>
    <dbReference type="NCBI Taxonomy" id="57001"/>
    <lineage>
        <taxon>Bacteria</taxon>
        <taxon>Pseudomonadati</taxon>
        <taxon>Pseudomonadota</taxon>
        <taxon>Alphaproteobacteria</taxon>
        <taxon>Rhodobacterales</taxon>
        <taxon>Paracoccaceae</taxon>
        <taxon>Amaricoccus</taxon>
    </lineage>
</organism>
<dbReference type="Pfam" id="PF09356">
    <property type="entry name" value="Phage_BR0599"/>
    <property type="match status" value="1"/>
</dbReference>
<dbReference type="NCBIfam" id="TIGR02218">
    <property type="entry name" value="phg_TIGR02218"/>
    <property type="match status" value="1"/>
</dbReference>
<name>A0A840SUI9_9RHOB</name>
<evidence type="ECO:0000259" key="1">
    <source>
        <dbReference type="Pfam" id="PF09356"/>
    </source>
</evidence>
<keyword evidence="3" id="KW-1185">Reference proteome</keyword>
<reference evidence="2 3" key="1">
    <citation type="submission" date="2020-08" db="EMBL/GenBank/DDBJ databases">
        <title>Genomic Encyclopedia of Type Strains, Phase IV (KMG-IV): sequencing the most valuable type-strain genomes for metagenomic binning, comparative biology and taxonomic classification.</title>
        <authorList>
            <person name="Goeker M."/>
        </authorList>
    </citation>
    <scope>NUCLEOTIDE SEQUENCE [LARGE SCALE GENOMIC DNA]</scope>
    <source>
        <strain evidence="2 3">DSM 101730</strain>
    </source>
</reference>
<sequence>MREIDAQLQARLDGGATRHCRCWRVDRADGTVLGFTDHDLDVTFDGLVFRAGTGMNASALQTSTGLSVDNAQATGALSDAAISEADVLAGRYDGARIRHWLVDWEQPDLRVLLFAGTFGEIKRQDHAFEVELRGLAEPLNAPVGRSILRTCDRMLGDAKCGVDVTAPEIAGEGQVIGGGIWGAVLASGLEGFSAGWFTHGALIWMTGENAGQRQAIKLDRSLAAGRELWPWQAAGRPIATGDRFQIVAGCDKSAGACQVKFQNLINFRGFPHLPGEDWVTAYPTDGAVHDGSSQQG</sequence>
<gene>
    <name evidence="2" type="ORF">HNP73_003443</name>
</gene>
<feature type="domain" description="Bacteriophage phiJL001 Gp84 C-terminal" evidence="1">
    <location>
        <begin position="195"/>
        <end position="277"/>
    </location>
</feature>
<dbReference type="InterPro" id="IPR018964">
    <property type="entry name" value="Phage_phiJL001_Gp84_C"/>
</dbReference>
<dbReference type="Pfam" id="PF09931">
    <property type="entry name" value="Phage_phiJL001_Gp84_N"/>
    <property type="match status" value="1"/>
</dbReference>
<evidence type="ECO:0000313" key="3">
    <source>
        <dbReference type="Proteomes" id="UP000549457"/>
    </source>
</evidence>
<dbReference type="RefSeq" id="WP_184152358.1">
    <property type="nucleotide sequence ID" value="NZ_JACHFM010000003.1"/>
</dbReference>
<dbReference type="InterPro" id="IPR011928">
    <property type="entry name" value="Phage_phiJL001_Gp84"/>
</dbReference>
<dbReference type="AlphaFoldDB" id="A0A840SUI9"/>
<comment type="caution">
    <text evidence="2">The sequence shown here is derived from an EMBL/GenBank/DDBJ whole genome shotgun (WGS) entry which is preliminary data.</text>
</comment>
<dbReference type="EMBL" id="JACHFM010000003">
    <property type="protein sequence ID" value="MBB5223496.1"/>
    <property type="molecule type" value="Genomic_DNA"/>
</dbReference>
<dbReference type="Proteomes" id="UP000549457">
    <property type="component" value="Unassembled WGS sequence"/>
</dbReference>
<evidence type="ECO:0000313" key="2">
    <source>
        <dbReference type="EMBL" id="MBB5223496.1"/>
    </source>
</evidence>
<accession>A0A840SUI9</accession>